<reference evidence="2" key="1">
    <citation type="journal article" date="2019" name="Int. J. Syst. Evol. Microbiol.">
        <title>The Global Catalogue of Microorganisms (GCM) 10K type strain sequencing project: providing services to taxonomists for standard genome sequencing and annotation.</title>
        <authorList>
            <consortium name="The Broad Institute Genomics Platform"/>
            <consortium name="The Broad Institute Genome Sequencing Center for Infectious Disease"/>
            <person name="Wu L."/>
            <person name="Ma J."/>
        </authorList>
    </citation>
    <scope>NUCLEOTIDE SEQUENCE [LARGE SCALE GENOMIC DNA]</scope>
    <source>
        <strain evidence="2">KCTC 22228</strain>
    </source>
</reference>
<name>A0ABQ2YCJ0_9GAMM</name>
<proteinExistence type="predicted"/>
<dbReference type="Proteomes" id="UP000653056">
    <property type="component" value="Unassembled WGS sequence"/>
</dbReference>
<organism evidence="1 2">
    <name type="scientific">Litchfieldella qijiaojingensis</name>
    <dbReference type="NCBI Taxonomy" id="980347"/>
    <lineage>
        <taxon>Bacteria</taxon>
        <taxon>Pseudomonadati</taxon>
        <taxon>Pseudomonadota</taxon>
        <taxon>Gammaproteobacteria</taxon>
        <taxon>Oceanospirillales</taxon>
        <taxon>Halomonadaceae</taxon>
        <taxon>Litchfieldella</taxon>
    </lineage>
</organism>
<evidence type="ECO:0000313" key="2">
    <source>
        <dbReference type="Proteomes" id="UP000653056"/>
    </source>
</evidence>
<comment type="caution">
    <text evidence="1">The sequence shown here is derived from an EMBL/GenBank/DDBJ whole genome shotgun (WGS) entry which is preliminary data.</text>
</comment>
<protein>
    <submittedName>
        <fullName evidence="1">Uncharacterized protein</fullName>
    </submittedName>
</protein>
<dbReference type="EMBL" id="BMXS01000001">
    <property type="protein sequence ID" value="GGX79103.1"/>
    <property type="molecule type" value="Genomic_DNA"/>
</dbReference>
<accession>A0ABQ2YCJ0</accession>
<sequence length="55" mass="5856">MKKVSISGETRGLIITEMHSGMTAVKQHSRIAMGVECLLVSMLEGGQVLQVKGGK</sequence>
<evidence type="ECO:0000313" key="1">
    <source>
        <dbReference type="EMBL" id="GGX79103.1"/>
    </source>
</evidence>
<gene>
    <name evidence="1" type="ORF">GCM10007160_02960</name>
</gene>
<keyword evidence="2" id="KW-1185">Reference proteome</keyword>